<accession>A0A0D0CBP4</accession>
<feature type="compositionally biased region" description="Basic and acidic residues" evidence="1">
    <location>
        <begin position="209"/>
        <end position="221"/>
    </location>
</feature>
<feature type="compositionally biased region" description="Polar residues" evidence="1">
    <location>
        <begin position="1"/>
        <end position="14"/>
    </location>
</feature>
<dbReference type="EMBL" id="KN830314">
    <property type="protein sequence ID" value="KIK72898.1"/>
    <property type="molecule type" value="Genomic_DNA"/>
</dbReference>
<gene>
    <name evidence="2" type="ORF">PAXRUDRAFT_21454</name>
</gene>
<dbReference type="STRING" id="930991.A0A0D0CBP4"/>
<organism evidence="2 3">
    <name type="scientific">Paxillus rubicundulus Ve08.2h10</name>
    <dbReference type="NCBI Taxonomy" id="930991"/>
    <lineage>
        <taxon>Eukaryota</taxon>
        <taxon>Fungi</taxon>
        <taxon>Dikarya</taxon>
        <taxon>Basidiomycota</taxon>
        <taxon>Agaricomycotina</taxon>
        <taxon>Agaricomycetes</taxon>
        <taxon>Agaricomycetidae</taxon>
        <taxon>Boletales</taxon>
        <taxon>Paxilineae</taxon>
        <taxon>Paxillaceae</taxon>
        <taxon>Paxillus</taxon>
    </lineage>
</organism>
<feature type="region of interest" description="Disordered" evidence="1">
    <location>
        <begin position="209"/>
        <end position="281"/>
    </location>
</feature>
<dbReference type="Proteomes" id="UP000054538">
    <property type="component" value="Unassembled WGS sequence"/>
</dbReference>
<keyword evidence="3" id="KW-1185">Reference proteome</keyword>
<feature type="compositionally biased region" description="Acidic residues" evidence="1">
    <location>
        <begin position="222"/>
        <end position="245"/>
    </location>
</feature>
<name>A0A0D0CBP4_9AGAM</name>
<evidence type="ECO:0000256" key="1">
    <source>
        <dbReference type="SAM" id="MobiDB-lite"/>
    </source>
</evidence>
<feature type="compositionally biased region" description="Basic and acidic residues" evidence="1">
    <location>
        <begin position="15"/>
        <end position="84"/>
    </location>
</feature>
<reference evidence="3" key="2">
    <citation type="submission" date="2015-01" db="EMBL/GenBank/DDBJ databases">
        <title>Evolutionary Origins and Diversification of the Mycorrhizal Mutualists.</title>
        <authorList>
            <consortium name="DOE Joint Genome Institute"/>
            <consortium name="Mycorrhizal Genomics Consortium"/>
            <person name="Kohler A."/>
            <person name="Kuo A."/>
            <person name="Nagy L.G."/>
            <person name="Floudas D."/>
            <person name="Copeland A."/>
            <person name="Barry K.W."/>
            <person name="Cichocki N."/>
            <person name="Veneault-Fourrey C."/>
            <person name="LaButti K."/>
            <person name="Lindquist E.A."/>
            <person name="Lipzen A."/>
            <person name="Lundell T."/>
            <person name="Morin E."/>
            <person name="Murat C."/>
            <person name="Riley R."/>
            <person name="Ohm R."/>
            <person name="Sun H."/>
            <person name="Tunlid A."/>
            <person name="Henrissat B."/>
            <person name="Grigoriev I.V."/>
            <person name="Hibbett D.S."/>
            <person name="Martin F."/>
        </authorList>
    </citation>
    <scope>NUCLEOTIDE SEQUENCE [LARGE SCALE GENOMIC DNA]</scope>
    <source>
        <strain evidence="3">Ve08.2h10</strain>
    </source>
</reference>
<proteinExistence type="predicted"/>
<feature type="region of interest" description="Disordered" evidence="1">
    <location>
        <begin position="1"/>
        <end position="103"/>
    </location>
</feature>
<feature type="region of interest" description="Disordered" evidence="1">
    <location>
        <begin position="127"/>
        <end position="178"/>
    </location>
</feature>
<evidence type="ECO:0000313" key="3">
    <source>
        <dbReference type="Proteomes" id="UP000054538"/>
    </source>
</evidence>
<feature type="compositionally biased region" description="Low complexity" evidence="1">
    <location>
        <begin position="246"/>
        <end position="256"/>
    </location>
</feature>
<sequence>MSPSNDDITEWTDQQLREKDDDDLHERKSAEHWHWAKVQKEEMRQKAEEQVRRRAEQARRKAEQEAKRKAEVEARRKADADTKAKSAVAGPSKGEQRNVAGPTATLARCYGCMDAEVACEMRAAEVRAPGGRAANAAEEARGVHVDKGREEEGADEDDDDDDDREGAREENRNALGAITEVLALVVEEMRKMAAERKAHTERMVGALEEIRDCLDGDFKPEEESEDGSEEGSEDGLEAGSEDSSDSSDSSEAAVGAGEEKEALKGQNHEEEDDDEFVAQSLSPSMKKCYRRTSISNISQMALPPRNRTHRLQRTLPSRRQTRLIENGPASSKIDPPPFERLHPLNVDPADALLTTTRRSLPQYLTLRLSPAVFHYGSVA</sequence>
<dbReference type="HOGENOM" id="CLU_729771_0_0_1"/>
<protein>
    <submittedName>
        <fullName evidence="2">Uncharacterized protein</fullName>
    </submittedName>
</protein>
<evidence type="ECO:0000313" key="2">
    <source>
        <dbReference type="EMBL" id="KIK72898.1"/>
    </source>
</evidence>
<feature type="compositionally biased region" description="Acidic residues" evidence="1">
    <location>
        <begin position="152"/>
        <end position="164"/>
    </location>
</feature>
<reference evidence="2 3" key="1">
    <citation type="submission" date="2014-04" db="EMBL/GenBank/DDBJ databases">
        <authorList>
            <consortium name="DOE Joint Genome Institute"/>
            <person name="Kuo A."/>
            <person name="Kohler A."/>
            <person name="Jargeat P."/>
            <person name="Nagy L.G."/>
            <person name="Floudas D."/>
            <person name="Copeland A."/>
            <person name="Barry K.W."/>
            <person name="Cichocki N."/>
            <person name="Veneault-Fourrey C."/>
            <person name="LaButti K."/>
            <person name="Lindquist E.A."/>
            <person name="Lipzen A."/>
            <person name="Lundell T."/>
            <person name="Morin E."/>
            <person name="Murat C."/>
            <person name="Sun H."/>
            <person name="Tunlid A."/>
            <person name="Henrissat B."/>
            <person name="Grigoriev I.V."/>
            <person name="Hibbett D.S."/>
            <person name="Martin F."/>
            <person name="Nordberg H.P."/>
            <person name="Cantor M.N."/>
            <person name="Hua S.X."/>
        </authorList>
    </citation>
    <scope>NUCLEOTIDE SEQUENCE [LARGE SCALE GENOMIC DNA]</scope>
    <source>
        <strain evidence="2 3">Ve08.2h10</strain>
    </source>
</reference>
<feature type="compositionally biased region" description="Basic and acidic residues" evidence="1">
    <location>
        <begin position="257"/>
        <end position="268"/>
    </location>
</feature>
<dbReference type="AlphaFoldDB" id="A0A0D0CBP4"/>
<feature type="compositionally biased region" description="Basic and acidic residues" evidence="1">
    <location>
        <begin position="138"/>
        <end position="151"/>
    </location>
</feature>
<feature type="compositionally biased region" description="Low complexity" evidence="1">
    <location>
        <begin position="127"/>
        <end position="137"/>
    </location>
</feature>
<dbReference type="InParanoid" id="A0A0D0CBP4"/>